<feature type="signal peptide" evidence="1">
    <location>
        <begin position="1"/>
        <end position="24"/>
    </location>
</feature>
<dbReference type="Proteomes" id="UP000305874">
    <property type="component" value="Unassembled WGS sequence"/>
</dbReference>
<dbReference type="EMBL" id="PNCG01000015">
    <property type="protein sequence ID" value="TMP86117.1"/>
    <property type="molecule type" value="Genomic_DNA"/>
</dbReference>
<evidence type="ECO:0000313" key="3">
    <source>
        <dbReference type="EMBL" id="TMP86117.1"/>
    </source>
</evidence>
<dbReference type="Gene3D" id="2.120.10.30">
    <property type="entry name" value="TolB, C-terminal domain"/>
    <property type="match status" value="1"/>
</dbReference>
<dbReference type="SUPFAM" id="SSF82171">
    <property type="entry name" value="DPP6 N-terminal domain-like"/>
    <property type="match status" value="1"/>
</dbReference>
<dbReference type="OrthoDB" id="9797498at2"/>
<reference evidence="3 5" key="2">
    <citation type="submission" date="2017-12" db="EMBL/GenBank/DDBJ databases">
        <authorList>
            <person name="Paulsen S."/>
            <person name="Gram L.K."/>
        </authorList>
    </citation>
    <scope>NUCLEOTIDE SEQUENCE [LARGE SCALE GENOMIC DNA]</scope>
    <source>
        <strain evidence="3 5">S2897</strain>
    </source>
</reference>
<accession>A0A0F4PQN7</accession>
<evidence type="ECO:0000313" key="5">
    <source>
        <dbReference type="Proteomes" id="UP000305874"/>
    </source>
</evidence>
<comment type="caution">
    <text evidence="2">The sequence shown here is derived from an EMBL/GenBank/DDBJ whole genome shotgun (WGS) entry which is preliminary data.</text>
</comment>
<organism evidence="2 4">
    <name type="scientific">Pseudoalteromonas ruthenica</name>
    <dbReference type="NCBI Taxonomy" id="151081"/>
    <lineage>
        <taxon>Bacteria</taxon>
        <taxon>Pseudomonadati</taxon>
        <taxon>Pseudomonadota</taxon>
        <taxon>Gammaproteobacteria</taxon>
        <taxon>Alteromonadales</taxon>
        <taxon>Pseudoalteromonadaceae</taxon>
        <taxon>Pseudoalteromonas</taxon>
    </lineage>
</organism>
<dbReference type="InterPro" id="IPR011042">
    <property type="entry name" value="6-blade_b-propeller_TolB-like"/>
</dbReference>
<protein>
    <submittedName>
        <fullName evidence="2">Uncharacterized protein</fullName>
    </submittedName>
</protein>
<reference evidence="3" key="4">
    <citation type="submission" date="2019-09" db="EMBL/GenBank/DDBJ databases">
        <title>Co-occurence of chitin degradation, pigmentation and bioactivity in marine Pseudoalteromonas.</title>
        <authorList>
            <person name="Sonnenschein E.C."/>
            <person name="Bech P.K."/>
        </authorList>
    </citation>
    <scope>NUCLEOTIDE SEQUENCE</scope>
    <source>
        <strain evidence="3">S2897</strain>
    </source>
</reference>
<dbReference type="EMBL" id="JXXZ01000002">
    <property type="protein sequence ID" value="KJZ01759.1"/>
    <property type="molecule type" value="Genomic_DNA"/>
</dbReference>
<dbReference type="PATRIC" id="fig|151081.8.peg.1596"/>
<dbReference type="AlphaFoldDB" id="A0A0F4PQN7"/>
<evidence type="ECO:0000313" key="4">
    <source>
        <dbReference type="Proteomes" id="UP000033664"/>
    </source>
</evidence>
<dbReference type="GeneID" id="58227271"/>
<keyword evidence="4" id="KW-1185">Reference proteome</keyword>
<keyword evidence="1" id="KW-0732">Signal</keyword>
<sequence>MRKFKNLLLGSAALIVTASAPAWALDSQVLLLREHSQGIDVSAISDKAGYSNQPWLTAKGVYYTQAVTQAQQSQTDIFFYDFATNNRVNVTQSKNSSEYSPTMMLDGDAISAVVVEPNAAQKLWRFPLDGTAPQRIFDNGMTIGYHAWGPQGVMVFALGEPHSIHYLPLKDPKKGKHIVDNPGRTLSYNSALRVYTYTFEEQGQSWFATYAVDDDVSSKAFRLPQGVQDYTWFDAQTVIYANQNRLYKKQLGNAQPAQLWHDLSAHCQGTITRVSYLATEKTLAWVCNAKAKES</sequence>
<reference evidence="2 4" key="1">
    <citation type="journal article" date="2015" name="BMC Genomics">
        <title>Genome mining reveals unlocked bioactive potential of marine Gram-negative bacteria.</title>
        <authorList>
            <person name="Machado H."/>
            <person name="Sonnenschein E.C."/>
            <person name="Melchiorsen J."/>
            <person name="Gram L."/>
        </authorList>
    </citation>
    <scope>NUCLEOTIDE SEQUENCE [LARGE SCALE GENOMIC DNA]</scope>
    <source>
        <strain evidence="2 4">S3137</strain>
    </source>
</reference>
<proteinExistence type="predicted"/>
<dbReference type="STRING" id="151081.TW72_02080"/>
<dbReference type="RefSeq" id="WP_045979173.1">
    <property type="nucleotide sequence ID" value="NZ_CP023396.1"/>
</dbReference>
<evidence type="ECO:0000313" key="2">
    <source>
        <dbReference type="EMBL" id="KJZ01759.1"/>
    </source>
</evidence>
<dbReference type="eggNOG" id="COG0823">
    <property type="taxonomic scope" value="Bacteria"/>
</dbReference>
<dbReference type="Proteomes" id="UP000033664">
    <property type="component" value="Unassembled WGS sequence"/>
</dbReference>
<reference evidence="5" key="3">
    <citation type="submission" date="2019-06" db="EMBL/GenBank/DDBJ databases">
        <title>Co-occurence of chitin degradation, pigmentation and bioactivity in marine Pseudoalteromonas.</title>
        <authorList>
            <person name="Sonnenschein E.C."/>
            <person name="Bech P.K."/>
        </authorList>
    </citation>
    <scope>NUCLEOTIDE SEQUENCE [LARGE SCALE GENOMIC DNA]</scope>
    <source>
        <strain evidence="5">S2897</strain>
    </source>
</reference>
<evidence type="ECO:0000256" key="1">
    <source>
        <dbReference type="SAM" id="SignalP"/>
    </source>
</evidence>
<name>A0A0F4PQN7_9GAMM</name>
<gene>
    <name evidence="3" type="ORF">CWC05_14220</name>
    <name evidence="2" type="ORF">TW72_02080</name>
</gene>
<feature type="chain" id="PRO_5035990063" evidence="1">
    <location>
        <begin position="25"/>
        <end position="294"/>
    </location>
</feature>